<evidence type="ECO:0000313" key="1">
    <source>
        <dbReference type="EMBL" id="AKQ08280.1"/>
    </source>
</evidence>
<dbReference type="Proteomes" id="UP000224963">
    <property type="component" value="Segment"/>
</dbReference>
<name>A0A1D6X8D1_9CAUD</name>
<sequence length="74" mass="8769">MEIVKFNSKFAEHEFHISNTTVINEFRTVLGKRVKLIHTKKKPRKIFKDKKGEFIKLSSGSLYGNKIYKHYLNN</sequence>
<organism evidence="1 2">
    <name type="scientific">Bacillus phage PBC4</name>
    <dbReference type="NCBI Taxonomy" id="1675028"/>
    <lineage>
        <taxon>Viruses</taxon>
        <taxon>Duplodnaviria</taxon>
        <taxon>Heunggongvirae</taxon>
        <taxon>Uroviricota</taxon>
        <taxon>Caudoviricetes</taxon>
        <taxon>Sejongvirinae</taxon>
        <taxon>Yihwangvirus</taxon>
        <taxon>Yihwangvirus PBC4</taxon>
    </lineage>
</organism>
<reference evidence="1 2" key="1">
    <citation type="journal article" date="2016" name="FEMS Microbiol. Lett.">
        <title>Characterization of LysPBC4, a novel Bacillus cereus-specific endolysin of bacteriophage PBC4.</title>
        <authorList>
            <person name="Na H."/>
            <person name="Kong M."/>
            <person name="Ryu S."/>
        </authorList>
    </citation>
    <scope>NUCLEOTIDE SEQUENCE [LARGE SCALE GENOMIC DNA]</scope>
</reference>
<evidence type="ECO:0000313" key="2">
    <source>
        <dbReference type="Proteomes" id="UP000224963"/>
    </source>
</evidence>
<keyword evidence="2" id="KW-1185">Reference proteome</keyword>
<protein>
    <submittedName>
        <fullName evidence="1">Uncharacterized protein</fullName>
    </submittedName>
</protein>
<gene>
    <name evidence="1" type="ORF">PBC4_088</name>
</gene>
<accession>A0A1D6X8D1</accession>
<proteinExistence type="predicted"/>
<dbReference type="EMBL" id="KT070866">
    <property type="protein sequence ID" value="AKQ08280.1"/>
    <property type="molecule type" value="Genomic_DNA"/>
</dbReference>